<reference evidence="2 3" key="1">
    <citation type="submission" date="2008-05" db="EMBL/GenBank/DDBJ databases">
        <title>Complete sequence of chromosome of Geobacter lovleyi SZ.</title>
        <authorList>
            <consortium name="US DOE Joint Genome Institute"/>
            <person name="Lucas S."/>
            <person name="Copeland A."/>
            <person name="Lapidus A."/>
            <person name="Glavina del Rio T."/>
            <person name="Dalin E."/>
            <person name="Tice H."/>
            <person name="Bruce D."/>
            <person name="Goodwin L."/>
            <person name="Pitluck S."/>
            <person name="Chertkov O."/>
            <person name="Meincke L."/>
            <person name="Brettin T."/>
            <person name="Detter J.C."/>
            <person name="Han C."/>
            <person name="Tapia R."/>
            <person name="Kuske C.R."/>
            <person name="Schmutz J."/>
            <person name="Larimer F."/>
            <person name="Land M."/>
            <person name="Hauser L."/>
            <person name="Kyrpides N."/>
            <person name="Mikhailova N."/>
            <person name="Sung Y."/>
            <person name="Fletcher K.E."/>
            <person name="Ritalahti K.M."/>
            <person name="Loeffler F.E."/>
            <person name="Richardson P."/>
        </authorList>
    </citation>
    <scope>NUCLEOTIDE SEQUENCE [LARGE SCALE GENOMIC DNA]</scope>
    <source>
        <strain evidence="3">ATCC BAA-1151 / DSM 17278 / SZ</strain>
    </source>
</reference>
<dbReference type="Proteomes" id="UP000002420">
    <property type="component" value="Chromosome"/>
</dbReference>
<evidence type="ECO:0000313" key="3">
    <source>
        <dbReference type="Proteomes" id="UP000002420"/>
    </source>
</evidence>
<evidence type="ECO:0000313" key="2">
    <source>
        <dbReference type="EMBL" id="ACD95305.1"/>
    </source>
</evidence>
<feature type="domain" description="FHA" evidence="1">
    <location>
        <begin position="261"/>
        <end position="309"/>
    </location>
</feature>
<dbReference type="InterPro" id="IPR008984">
    <property type="entry name" value="SMAD_FHA_dom_sf"/>
</dbReference>
<organism evidence="2 3">
    <name type="scientific">Trichlorobacter lovleyi (strain ATCC BAA-1151 / DSM 17278 / SZ)</name>
    <name type="common">Geobacter lovleyi</name>
    <dbReference type="NCBI Taxonomy" id="398767"/>
    <lineage>
        <taxon>Bacteria</taxon>
        <taxon>Pseudomonadati</taxon>
        <taxon>Thermodesulfobacteriota</taxon>
        <taxon>Desulfuromonadia</taxon>
        <taxon>Geobacterales</taxon>
        <taxon>Geobacteraceae</taxon>
        <taxon>Trichlorobacter</taxon>
    </lineage>
</organism>
<sequence>MTALTLPIGTIQATTATYSRETMVEQLKGLSGSSFTGYLAITSNDRLFLLFIFQGAPYSAGLAVGEKTTPLTITNFCAQVATLHDGDGTISLHATDPVLLKCLLVFIQDEPAAKGPVNLINLERMVRQIQANAADALVILEKEGCCNFFFFLDGSKTAAYWSDGLAGGQDGLSVDEQMLLYAYQETTVPVSATIYQTLNTMQSKDSSNISLEGLVRLFAAVEDTEQTIAPGKLTVQHHDQLRLKVLEGTQAGSELGGSLPCVLGRKDADIIINDPMVSKRHAAIQIINGKLLLIDLHSTNGTTLNNETITQRELKQGDRIGIGQTVLLVSTLNLS</sequence>
<keyword evidence="3" id="KW-1185">Reference proteome</keyword>
<dbReference type="AlphaFoldDB" id="B3E9M9"/>
<proteinExistence type="predicted"/>
<dbReference type="HOGENOM" id="CLU_828354_0_0_7"/>
<dbReference type="SMART" id="SM00240">
    <property type="entry name" value="FHA"/>
    <property type="match status" value="1"/>
</dbReference>
<dbReference type="InterPro" id="IPR000253">
    <property type="entry name" value="FHA_dom"/>
</dbReference>
<dbReference type="SUPFAM" id="SSF49879">
    <property type="entry name" value="SMAD/FHA domain"/>
    <property type="match status" value="1"/>
</dbReference>
<dbReference type="KEGG" id="glo:Glov_1589"/>
<evidence type="ECO:0000259" key="1">
    <source>
        <dbReference type="PROSITE" id="PS50006"/>
    </source>
</evidence>
<dbReference type="eggNOG" id="COG1716">
    <property type="taxonomic scope" value="Bacteria"/>
</dbReference>
<dbReference type="Gene3D" id="2.60.200.20">
    <property type="match status" value="1"/>
</dbReference>
<dbReference type="Pfam" id="PF00498">
    <property type="entry name" value="FHA"/>
    <property type="match status" value="1"/>
</dbReference>
<name>B3E9M9_TRIL1</name>
<dbReference type="EMBL" id="CP001089">
    <property type="protein sequence ID" value="ACD95305.1"/>
    <property type="molecule type" value="Genomic_DNA"/>
</dbReference>
<dbReference type="PANTHER" id="PTHR23308">
    <property type="entry name" value="NUCLEAR INHIBITOR OF PROTEIN PHOSPHATASE-1"/>
    <property type="match status" value="1"/>
</dbReference>
<dbReference type="PROSITE" id="PS50006">
    <property type="entry name" value="FHA_DOMAIN"/>
    <property type="match status" value="1"/>
</dbReference>
<gene>
    <name evidence="2" type="ordered locus">Glov_1589</name>
</gene>
<protein>
    <submittedName>
        <fullName evidence="2">FHA domain containing protein</fullName>
    </submittedName>
</protein>
<dbReference type="STRING" id="398767.Glov_1589"/>
<dbReference type="InterPro" id="IPR050923">
    <property type="entry name" value="Cell_Proc_Reg/RNA_Proc"/>
</dbReference>
<accession>B3E9M9</accession>
<dbReference type="CDD" id="cd00060">
    <property type="entry name" value="FHA"/>
    <property type="match status" value="1"/>
</dbReference>